<dbReference type="EMBL" id="QPFP01000025">
    <property type="protein sequence ID" value="TEB29829.1"/>
    <property type="molecule type" value="Genomic_DNA"/>
</dbReference>
<evidence type="ECO:0000256" key="1">
    <source>
        <dbReference type="SAM" id="MobiDB-lite"/>
    </source>
</evidence>
<proteinExistence type="predicted"/>
<feature type="compositionally biased region" description="Polar residues" evidence="1">
    <location>
        <begin position="35"/>
        <end position="62"/>
    </location>
</feature>
<organism evidence="2 3">
    <name type="scientific">Coprinellus micaceus</name>
    <name type="common">Glistening ink-cap mushroom</name>
    <name type="synonym">Coprinus micaceus</name>
    <dbReference type="NCBI Taxonomy" id="71717"/>
    <lineage>
        <taxon>Eukaryota</taxon>
        <taxon>Fungi</taxon>
        <taxon>Dikarya</taxon>
        <taxon>Basidiomycota</taxon>
        <taxon>Agaricomycotina</taxon>
        <taxon>Agaricomycetes</taxon>
        <taxon>Agaricomycetidae</taxon>
        <taxon>Agaricales</taxon>
        <taxon>Agaricineae</taxon>
        <taxon>Psathyrellaceae</taxon>
        <taxon>Coprinellus</taxon>
    </lineage>
</organism>
<evidence type="ECO:0000313" key="3">
    <source>
        <dbReference type="Proteomes" id="UP000298030"/>
    </source>
</evidence>
<feature type="region of interest" description="Disordered" evidence="1">
    <location>
        <begin position="35"/>
        <end position="92"/>
    </location>
</feature>
<dbReference type="Proteomes" id="UP000298030">
    <property type="component" value="Unassembled WGS sequence"/>
</dbReference>
<accession>A0A4Y7T8C7</accession>
<protein>
    <submittedName>
        <fullName evidence="2">Uncharacterized protein</fullName>
    </submittedName>
</protein>
<gene>
    <name evidence="2" type="ORF">FA13DRAFT_1734164</name>
</gene>
<evidence type="ECO:0000313" key="2">
    <source>
        <dbReference type="EMBL" id="TEB29829.1"/>
    </source>
</evidence>
<keyword evidence="3" id="KW-1185">Reference proteome</keyword>
<comment type="caution">
    <text evidence="2">The sequence shown here is derived from an EMBL/GenBank/DDBJ whole genome shotgun (WGS) entry which is preliminary data.</text>
</comment>
<dbReference type="AlphaFoldDB" id="A0A4Y7T8C7"/>
<reference evidence="2 3" key="1">
    <citation type="journal article" date="2019" name="Nat. Ecol. Evol.">
        <title>Megaphylogeny resolves global patterns of mushroom evolution.</title>
        <authorList>
            <person name="Varga T."/>
            <person name="Krizsan K."/>
            <person name="Foldi C."/>
            <person name="Dima B."/>
            <person name="Sanchez-Garcia M."/>
            <person name="Sanchez-Ramirez S."/>
            <person name="Szollosi G.J."/>
            <person name="Szarkandi J.G."/>
            <person name="Papp V."/>
            <person name="Albert L."/>
            <person name="Andreopoulos W."/>
            <person name="Angelini C."/>
            <person name="Antonin V."/>
            <person name="Barry K.W."/>
            <person name="Bougher N.L."/>
            <person name="Buchanan P."/>
            <person name="Buyck B."/>
            <person name="Bense V."/>
            <person name="Catcheside P."/>
            <person name="Chovatia M."/>
            <person name="Cooper J."/>
            <person name="Damon W."/>
            <person name="Desjardin D."/>
            <person name="Finy P."/>
            <person name="Geml J."/>
            <person name="Haridas S."/>
            <person name="Hughes K."/>
            <person name="Justo A."/>
            <person name="Karasinski D."/>
            <person name="Kautmanova I."/>
            <person name="Kiss B."/>
            <person name="Kocsube S."/>
            <person name="Kotiranta H."/>
            <person name="LaButti K.M."/>
            <person name="Lechner B.E."/>
            <person name="Liimatainen K."/>
            <person name="Lipzen A."/>
            <person name="Lukacs Z."/>
            <person name="Mihaltcheva S."/>
            <person name="Morgado L.N."/>
            <person name="Niskanen T."/>
            <person name="Noordeloos M.E."/>
            <person name="Ohm R.A."/>
            <person name="Ortiz-Santana B."/>
            <person name="Ovrebo C."/>
            <person name="Racz N."/>
            <person name="Riley R."/>
            <person name="Savchenko A."/>
            <person name="Shiryaev A."/>
            <person name="Soop K."/>
            <person name="Spirin V."/>
            <person name="Szebenyi C."/>
            <person name="Tomsovsky M."/>
            <person name="Tulloss R.E."/>
            <person name="Uehling J."/>
            <person name="Grigoriev I.V."/>
            <person name="Vagvolgyi C."/>
            <person name="Papp T."/>
            <person name="Martin F.M."/>
            <person name="Miettinen O."/>
            <person name="Hibbett D.S."/>
            <person name="Nagy L.G."/>
        </authorList>
    </citation>
    <scope>NUCLEOTIDE SEQUENCE [LARGE SCALE GENOMIC DNA]</scope>
    <source>
        <strain evidence="2 3">FP101781</strain>
    </source>
</reference>
<sequence length="92" mass="10034">MCRICTRNQRLTRVFGAISASRLLLNLRRAASLHGSQNQSLSDLQLAQNPTVRTASEIMQSASEDESGVGGGQRPIISGSTIEEPEKLHHYS</sequence>
<name>A0A4Y7T8C7_COPMI</name>